<evidence type="ECO:0000313" key="2">
    <source>
        <dbReference type="EnsemblMetazoa" id="AARA010687-PA"/>
    </source>
</evidence>
<accession>A0A182IAS5</accession>
<evidence type="ECO:0000313" key="3">
    <source>
        <dbReference type="Proteomes" id="UP000075840"/>
    </source>
</evidence>
<dbReference type="GeneID" id="120905974"/>
<name>A0A182IAS5_ANOAR</name>
<dbReference type="KEGG" id="aara:120905974"/>
<reference evidence="2" key="1">
    <citation type="submission" date="2022-08" db="UniProtKB">
        <authorList>
            <consortium name="EnsemblMetazoa"/>
        </authorList>
    </citation>
    <scope>IDENTIFICATION</scope>
    <source>
        <strain evidence="2">Dongola</strain>
    </source>
</reference>
<protein>
    <submittedName>
        <fullName evidence="2">Uncharacterized protein</fullName>
    </submittedName>
</protein>
<evidence type="ECO:0000256" key="1">
    <source>
        <dbReference type="ARBA" id="ARBA00029457"/>
    </source>
</evidence>
<dbReference type="VEuPathDB" id="VectorBase:AARA010687"/>
<dbReference type="EMBL" id="APCN01001316">
    <property type="status" value="NOT_ANNOTATED_CDS"/>
    <property type="molecule type" value="Genomic_DNA"/>
</dbReference>
<comment type="similarity">
    <text evidence="1">Belongs to the C19orf12 family.</text>
</comment>
<dbReference type="Proteomes" id="UP000075840">
    <property type="component" value="Unassembled WGS sequence"/>
</dbReference>
<sequence length="165" mass="17712">MRISTTALQLCLGVFFRPRFSRPTAMPINTRELLDAVATLTDKESMRVTLKSSAKGATVAGSTTFLGGLLAGPVGLFVGGAVGGLVAYAMTNNQFKPVSEIIRHDLSVQEQERLKQRIVSALSEFHATDLVMVLSLLTANGAAQKAVLATVVTFLTNEMRMQIID</sequence>
<organism evidence="2 3">
    <name type="scientific">Anopheles arabiensis</name>
    <name type="common">Mosquito</name>
    <dbReference type="NCBI Taxonomy" id="7173"/>
    <lineage>
        <taxon>Eukaryota</taxon>
        <taxon>Metazoa</taxon>
        <taxon>Ecdysozoa</taxon>
        <taxon>Arthropoda</taxon>
        <taxon>Hexapoda</taxon>
        <taxon>Insecta</taxon>
        <taxon>Pterygota</taxon>
        <taxon>Neoptera</taxon>
        <taxon>Endopterygota</taxon>
        <taxon>Diptera</taxon>
        <taxon>Nematocera</taxon>
        <taxon>Culicoidea</taxon>
        <taxon>Culicidae</taxon>
        <taxon>Anophelinae</taxon>
        <taxon>Anopheles</taxon>
    </lineage>
</organism>
<keyword evidence="3" id="KW-1185">Reference proteome</keyword>
<dbReference type="PANTHER" id="PTHR31493:SF1">
    <property type="entry name" value="PROTEIN C19ORF12"/>
    <property type="match status" value="1"/>
</dbReference>
<dbReference type="VEuPathDB" id="VectorBase:AARA21_005414"/>
<dbReference type="RefSeq" id="XP_040173276.1">
    <property type="nucleotide sequence ID" value="XM_040317342.1"/>
</dbReference>
<dbReference type="AlphaFoldDB" id="A0A182IAS5"/>
<dbReference type="PANTHER" id="PTHR31493">
    <property type="entry name" value="NAZO FAMILY MEMBER"/>
    <property type="match status" value="1"/>
</dbReference>
<proteinExistence type="inferred from homology"/>
<dbReference type="EnsemblMetazoa" id="AARA010687-RA">
    <property type="protein sequence ID" value="AARA010687-PA"/>
    <property type="gene ID" value="AARA010687"/>
</dbReference>
<dbReference type="InterPro" id="IPR033369">
    <property type="entry name" value="C19orf12"/>
</dbReference>
<dbReference type="Pfam" id="PF20721">
    <property type="entry name" value="C19orf12"/>
    <property type="match status" value="1"/>
</dbReference>